<dbReference type="GO" id="GO:0006412">
    <property type="term" value="P:translation"/>
    <property type="evidence" value="ECO:0007669"/>
    <property type="project" value="UniProtKB-UniRule"/>
</dbReference>
<evidence type="ECO:0000256" key="10">
    <source>
        <dbReference type="SAM" id="MobiDB-lite"/>
    </source>
</evidence>
<keyword evidence="11" id="KW-0150">Chloroplast</keyword>
<comment type="subcellular location">
    <subcellularLocation>
        <location evidence="7 9">Plastid</location>
        <location evidence="7 9">Chloroplast</location>
    </subcellularLocation>
</comment>
<dbReference type="HAMAP" id="MF_01331_B">
    <property type="entry name" value="Ribosomal_uL22_B"/>
    <property type="match status" value="1"/>
</dbReference>
<dbReference type="PANTHER" id="PTHR13501:SF8">
    <property type="entry name" value="LARGE RIBOSOMAL SUBUNIT PROTEIN UL22M"/>
    <property type="match status" value="1"/>
</dbReference>
<evidence type="ECO:0000256" key="2">
    <source>
        <dbReference type="ARBA" id="ARBA00022730"/>
    </source>
</evidence>
<evidence type="ECO:0000313" key="11">
    <source>
        <dbReference type="EMBL" id="AIG99493.1"/>
    </source>
</evidence>
<keyword evidence="11" id="KW-0934">Plastid</keyword>
<evidence type="ECO:0000256" key="4">
    <source>
        <dbReference type="ARBA" id="ARBA00022980"/>
    </source>
</evidence>
<protein>
    <recommendedName>
        <fullName evidence="6 7">Large ribosomal subunit protein uL22c</fullName>
    </recommendedName>
</protein>
<dbReference type="InterPro" id="IPR047867">
    <property type="entry name" value="Ribosomal_uL22_bac/org-type"/>
</dbReference>
<dbReference type="CDD" id="cd00336">
    <property type="entry name" value="Ribosomal_L22"/>
    <property type="match status" value="1"/>
</dbReference>
<dbReference type="EMBL" id="KM065608">
    <property type="protein sequence ID" value="AIG99493.1"/>
    <property type="molecule type" value="Transcribed_RNA"/>
</dbReference>
<comment type="function">
    <text evidence="7 9">The globular domain of the protein is located near the polypeptide exit tunnel on the outside of the subunit, while an extended beta-hairpin is found that lines the wall of the exit tunnel in the center of the 70S ribosome.</text>
</comment>
<sequence>MNSSTTKNSPLFDDNRPKETTQTPSQRIVSRATAKYIRLSPSKLRRVLSSLRGLTFMDARLILAFLPYNSSRIIFTLLKSARANYLCKVARLDEESPQKKNFQQTDPNTLTILSASSDEGPVMRRVRPAARGRAMSFLRRTAHITFLLTNTST</sequence>
<evidence type="ECO:0000256" key="9">
    <source>
        <dbReference type="RuleBase" id="RU004009"/>
    </source>
</evidence>
<comment type="similarity">
    <text evidence="1 7 8">Belongs to the universal ribosomal protein uL22 family.</text>
</comment>
<dbReference type="GO" id="GO:0003735">
    <property type="term" value="F:structural constituent of ribosome"/>
    <property type="evidence" value="ECO:0007669"/>
    <property type="project" value="InterPro"/>
</dbReference>
<dbReference type="PANTHER" id="PTHR13501">
    <property type="entry name" value="CHLOROPLAST 50S RIBOSOMAL PROTEIN L22-RELATED"/>
    <property type="match status" value="1"/>
</dbReference>
<dbReference type="InterPro" id="IPR005727">
    <property type="entry name" value="Ribosomal_uL22_bac/chlpt-type"/>
</dbReference>
<dbReference type="AlphaFoldDB" id="A0A0U1WP49"/>
<name>A0A0U1WP49_KARMI</name>
<evidence type="ECO:0000256" key="3">
    <source>
        <dbReference type="ARBA" id="ARBA00022884"/>
    </source>
</evidence>
<accession>A0A0U1WP49</accession>
<dbReference type="InterPro" id="IPR001063">
    <property type="entry name" value="Ribosomal_uL22"/>
</dbReference>
<dbReference type="SUPFAM" id="SSF54843">
    <property type="entry name" value="Ribosomal protein L22"/>
    <property type="match status" value="1"/>
</dbReference>
<organism evidence="11">
    <name type="scientific">Karenia mikimotoi</name>
    <name type="common">Red tide dinoflagellate</name>
    <name type="synonym">Gymnodinium mikimotoi</name>
    <dbReference type="NCBI Taxonomy" id="225107"/>
    <lineage>
        <taxon>Eukaryota</taxon>
        <taxon>Sar</taxon>
        <taxon>Alveolata</taxon>
        <taxon>Dinophyceae</taxon>
        <taxon>Gymnodiniales</taxon>
        <taxon>Kareniaceae</taxon>
        <taxon>Karenia</taxon>
    </lineage>
</organism>
<dbReference type="GO" id="GO:0015934">
    <property type="term" value="C:large ribosomal subunit"/>
    <property type="evidence" value="ECO:0007669"/>
    <property type="project" value="InterPro"/>
</dbReference>
<dbReference type="Pfam" id="PF00237">
    <property type="entry name" value="Ribosomal_L22"/>
    <property type="match status" value="1"/>
</dbReference>
<evidence type="ECO:0000256" key="5">
    <source>
        <dbReference type="ARBA" id="ARBA00023274"/>
    </source>
</evidence>
<dbReference type="InterPro" id="IPR036394">
    <property type="entry name" value="Ribosomal_uL22_sf"/>
</dbReference>
<geneLocation type="chloroplast" evidence="11"/>
<keyword evidence="5 7" id="KW-0687">Ribonucleoprotein</keyword>
<reference evidence="11" key="1">
    <citation type="journal article" date="2016" name="Plant Mol. Biol.">
        <title>Diversity of transcripts and transcript processing forms in plastids of the dinoflagellate alga Karenia mikimotoi.</title>
        <authorList>
            <person name="Dorrell R.G."/>
            <person name="Hinksman G.A."/>
            <person name="Howe C.J."/>
        </authorList>
    </citation>
    <scope>NUCLEOTIDE SEQUENCE</scope>
    <source>
        <strain evidence="11">RCC1513</strain>
    </source>
</reference>
<proteinExistence type="inferred from homology"/>
<evidence type="ECO:0000256" key="7">
    <source>
        <dbReference type="HAMAP-Rule" id="MF_01331"/>
    </source>
</evidence>
<feature type="region of interest" description="Disordered" evidence="10">
    <location>
        <begin position="1"/>
        <end position="27"/>
    </location>
</feature>
<comment type="subunit">
    <text evidence="7">Part of the 50S ribosomal subunit.</text>
</comment>
<dbReference type="GO" id="GO:0009507">
    <property type="term" value="C:chloroplast"/>
    <property type="evidence" value="ECO:0007669"/>
    <property type="project" value="UniProtKB-SubCell"/>
</dbReference>
<evidence type="ECO:0000256" key="6">
    <source>
        <dbReference type="ARBA" id="ARBA00035285"/>
    </source>
</evidence>
<keyword evidence="3 7" id="KW-0694">RNA-binding</keyword>
<keyword evidence="4 7" id="KW-0689">Ribosomal protein</keyword>
<dbReference type="GO" id="GO:0019843">
    <property type="term" value="F:rRNA binding"/>
    <property type="evidence" value="ECO:0007669"/>
    <property type="project" value="UniProtKB-UniRule"/>
</dbReference>
<gene>
    <name evidence="7 11" type="primary">rpl22</name>
</gene>
<keyword evidence="2 7" id="KW-0699">rRNA-binding</keyword>
<evidence type="ECO:0000256" key="1">
    <source>
        <dbReference type="ARBA" id="ARBA00009451"/>
    </source>
</evidence>
<dbReference type="Gene3D" id="3.90.470.10">
    <property type="entry name" value="Ribosomal protein L22/L17"/>
    <property type="match status" value="1"/>
</dbReference>
<comment type="function">
    <text evidence="7 9">This protein binds specifically to 23S rRNA.</text>
</comment>
<evidence type="ECO:0000256" key="8">
    <source>
        <dbReference type="RuleBase" id="RU004005"/>
    </source>
</evidence>